<gene>
    <name evidence="1" type="primary">RvY_05297-1</name>
    <name evidence="1" type="synonym">RvY_05297.1</name>
    <name evidence="1" type="ORF">RvY_05297</name>
</gene>
<organism evidence="1 2">
    <name type="scientific">Ramazzottius varieornatus</name>
    <name type="common">Water bear</name>
    <name type="synonym">Tardigrade</name>
    <dbReference type="NCBI Taxonomy" id="947166"/>
    <lineage>
        <taxon>Eukaryota</taxon>
        <taxon>Metazoa</taxon>
        <taxon>Ecdysozoa</taxon>
        <taxon>Tardigrada</taxon>
        <taxon>Eutardigrada</taxon>
        <taxon>Parachela</taxon>
        <taxon>Hypsibioidea</taxon>
        <taxon>Ramazzottiidae</taxon>
        <taxon>Ramazzottius</taxon>
    </lineage>
</organism>
<reference evidence="1 2" key="1">
    <citation type="journal article" date="2016" name="Nat. Commun.">
        <title>Extremotolerant tardigrade genome and improved radiotolerance of human cultured cells by tardigrade-unique protein.</title>
        <authorList>
            <person name="Hashimoto T."/>
            <person name="Horikawa D.D."/>
            <person name="Saito Y."/>
            <person name="Kuwahara H."/>
            <person name="Kozuka-Hata H."/>
            <person name="Shin-I T."/>
            <person name="Minakuchi Y."/>
            <person name="Ohishi K."/>
            <person name="Motoyama A."/>
            <person name="Aizu T."/>
            <person name="Enomoto A."/>
            <person name="Kondo K."/>
            <person name="Tanaka S."/>
            <person name="Hara Y."/>
            <person name="Koshikawa S."/>
            <person name="Sagara H."/>
            <person name="Miura T."/>
            <person name="Yokobori S."/>
            <person name="Miyagawa K."/>
            <person name="Suzuki Y."/>
            <person name="Kubo T."/>
            <person name="Oyama M."/>
            <person name="Kohara Y."/>
            <person name="Fujiyama A."/>
            <person name="Arakawa K."/>
            <person name="Katayama T."/>
            <person name="Toyoda A."/>
            <person name="Kunieda T."/>
        </authorList>
    </citation>
    <scope>NUCLEOTIDE SEQUENCE [LARGE SCALE GENOMIC DNA]</scope>
    <source>
        <strain evidence="1 2">YOKOZUNA-1</strain>
    </source>
</reference>
<evidence type="ECO:0000313" key="1">
    <source>
        <dbReference type="EMBL" id="GAU93342.1"/>
    </source>
</evidence>
<sequence>MGRCIVRKNNIADHLQWKVQSCPNSETQMVNDTAQREVMDLYNSTVEHLLVCGKIIPPTNTMAKVRNPAFMSSGKRGVAGTKLLWSTY</sequence>
<dbReference type="Proteomes" id="UP000186922">
    <property type="component" value="Unassembled WGS sequence"/>
</dbReference>
<name>A0A1D1V072_RAMVA</name>
<dbReference type="EMBL" id="BDGG01000002">
    <property type="protein sequence ID" value="GAU93342.1"/>
    <property type="molecule type" value="Genomic_DNA"/>
</dbReference>
<dbReference type="AlphaFoldDB" id="A0A1D1V072"/>
<comment type="caution">
    <text evidence="1">The sequence shown here is derived from an EMBL/GenBank/DDBJ whole genome shotgun (WGS) entry which is preliminary data.</text>
</comment>
<evidence type="ECO:0000313" key="2">
    <source>
        <dbReference type="Proteomes" id="UP000186922"/>
    </source>
</evidence>
<keyword evidence="2" id="KW-1185">Reference proteome</keyword>
<protein>
    <submittedName>
        <fullName evidence="1">Uncharacterized protein</fullName>
    </submittedName>
</protein>
<proteinExistence type="predicted"/>
<accession>A0A1D1V072</accession>